<evidence type="ECO:0000313" key="1">
    <source>
        <dbReference type="EMBL" id="CZF82009.1"/>
    </source>
</evidence>
<reference evidence="2" key="1">
    <citation type="submission" date="2016-02" db="EMBL/GenBank/DDBJ databases">
        <authorList>
            <person name="Rodrigo-Torres Lidia"/>
            <person name="Arahal R.David."/>
        </authorList>
    </citation>
    <scope>NUCLEOTIDE SEQUENCE [LARGE SCALE GENOMIC DNA]</scope>
    <source>
        <strain evidence="2">CECT 8713</strain>
    </source>
</reference>
<gene>
    <name evidence="1" type="ORF">GMA8713_02049</name>
</gene>
<protein>
    <submittedName>
        <fullName evidence="1">Uncharacterized protein</fullName>
    </submittedName>
</protein>
<name>A0A128F5F1_9GAMM</name>
<dbReference type="EMBL" id="FIZY01000016">
    <property type="protein sequence ID" value="CZF82009.1"/>
    <property type="molecule type" value="Genomic_DNA"/>
</dbReference>
<accession>A0A128F5F1</accession>
<dbReference type="AlphaFoldDB" id="A0A128F5F1"/>
<evidence type="ECO:0000313" key="2">
    <source>
        <dbReference type="Proteomes" id="UP000073601"/>
    </source>
</evidence>
<organism evidence="1 2">
    <name type="scientific">Grimontia marina</name>
    <dbReference type="NCBI Taxonomy" id="646534"/>
    <lineage>
        <taxon>Bacteria</taxon>
        <taxon>Pseudomonadati</taxon>
        <taxon>Pseudomonadota</taxon>
        <taxon>Gammaproteobacteria</taxon>
        <taxon>Vibrionales</taxon>
        <taxon>Vibrionaceae</taxon>
        <taxon>Grimontia</taxon>
    </lineage>
</organism>
<dbReference type="Proteomes" id="UP000073601">
    <property type="component" value="Unassembled WGS sequence"/>
</dbReference>
<sequence length="80" mass="9387">MSELQNAHFWVAKTSLNDISVIFEETYSDDDSPINEFARQQDELFYDHDFFYIEGLSHGIDDFFLSAGIPEENQNQYLMP</sequence>
<dbReference type="RefSeq" id="WP_062708815.1">
    <property type="nucleotide sequence ID" value="NZ_CAWRCI010000016.1"/>
</dbReference>
<keyword evidence="2" id="KW-1185">Reference proteome</keyword>
<proteinExistence type="predicted"/>